<keyword evidence="1" id="KW-1015">Disulfide bond</keyword>
<evidence type="ECO:0000256" key="1">
    <source>
        <dbReference type="PROSITE-ProRule" id="PRU00206"/>
    </source>
</evidence>
<dbReference type="GO" id="GO:0009986">
    <property type="term" value="C:cell surface"/>
    <property type="evidence" value="ECO:0007669"/>
    <property type="project" value="TreeGrafter"/>
</dbReference>
<dbReference type="Gene3D" id="2.10.50.10">
    <property type="entry name" value="Tumor Necrosis Factor Receptor, subunit A, domain 2"/>
    <property type="match status" value="2"/>
</dbReference>
<dbReference type="PROSITE" id="PS50050">
    <property type="entry name" value="TNFR_NGFR_2"/>
    <property type="match status" value="1"/>
</dbReference>
<keyword evidence="6" id="KW-1185">Reference proteome</keyword>
<dbReference type="GO" id="GO:0015026">
    <property type="term" value="F:coreceptor activity"/>
    <property type="evidence" value="ECO:0007669"/>
    <property type="project" value="TreeGrafter"/>
</dbReference>
<dbReference type="GO" id="GO:0048406">
    <property type="term" value="F:nerve growth factor binding"/>
    <property type="evidence" value="ECO:0007669"/>
    <property type="project" value="TreeGrafter"/>
</dbReference>
<feature type="repeat" description="TNFR-Cys" evidence="1">
    <location>
        <begin position="100"/>
        <end position="140"/>
    </location>
</feature>
<dbReference type="GO" id="GO:0007266">
    <property type="term" value="P:Rho protein signal transduction"/>
    <property type="evidence" value="ECO:0007669"/>
    <property type="project" value="TreeGrafter"/>
</dbReference>
<proteinExistence type="predicted"/>
<evidence type="ECO:0000313" key="5">
    <source>
        <dbReference type="EMBL" id="PFX19990.1"/>
    </source>
</evidence>
<dbReference type="InterPro" id="IPR052302">
    <property type="entry name" value="Neurotrophin_rcpt-DD"/>
</dbReference>
<organism evidence="5 6">
    <name type="scientific">Stylophora pistillata</name>
    <name type="common">Smooth cauliflower coral</name>
    <dbReference type="NCBI Taxonomy" id="50429"/>
    <lineage>
        <taxon>Eukaryota</taxon>
        <taxon>Metazoa</taxon>
        <taxon>Cnidaria</taxon>
        <taxon>Anthozoa</taxon>
        <taxon>Hexacorallia</taxon>
        <taxon>Scleractinia</taxon>
        <taxon>Astrocoeniina</taxon>
        <taxon>Pocilloporidae</taxon>
        <taxon>Stylophora</taxon>
    </lineage>
</organism>
<dbReference type="PROSITE" id="PS00652">
    <property type="entry name" value="TNFR_NGFR_1"/>
    <property type="match status" value="1"/>
</dbReference>
<reference evidence="6" key="1">
    <citation type="journal article" date="2017" name="bioRxiv">
        <title>Comparative analysis of the genomes of Stylophora pistillata and Acropora digitifera provides evidence for extensive differences between species of corals.</title>
        <authorList>
            <person name="Voolstra C.R."/>
            <person name="Li Y."/>
            <person name="Liew Y.J."/>
            <person name="Baumgarten S."/>
            <person name="Zoccola D."/>
            <person name="Flot J.-F."/>
            <person name="Tambutte S."/>
            <person name="Allemand D."/>
            <person name="Aranda M."/>
        </authorList>
    </citation>
    <scope>NUCLEOTIDE SEQUENCE [LARGE SCALE GENOMIC DNA]</scope>
</reference>
<dbReference type="AlphaFoldDB" id="A0A2B4RTW5"/>
<feature type="compositionally biased region" description="Polar residues" evidence="2">
    <location>
        <begin position="480"/>
        <end position="489"/>
    </location>
</feature>
<comment type="caution">
    <text evidence="5">The sequence shown here is derived from an EMBL/GenBank/DDBJ whole genome shotgun (WGS) entry which is preliminary data.</text>
</comment>
<evidence type="ECO:0000256" key="3">
    <source>
        <dbReference type="SAM" id="Phobius"/>
    </source>
</evidence>
<dbReference type="PANTHER" id="PTHR46605">
    <property type="entry name" value="TUMOR NECROSIS FACTOR RECEPTOR"/>
    <property type="match status" value="1"/>
</dbReference>
<feature type="transmembrane region" description="Helical" evidence="3">
    <location>
        <begin position="263"/>
        <end position="286"/>
    </location>
</feature>
<feature type="region of interest" description="Disordered" evidence="2">
    <location>
        <begin position="299"/>
        <end position="489"/>
    </location>
</feature>
<feature type="region of interest" description="Disordered" evidence="2">
    <location>
        <begin position="237"/>
        <end position="257"/>
    </location>
</feature>
<dbReference type="OrthoDB" id="5955815at2759"/>
<accession>A0A2B4RTW5</accession>
<feature type="disulfide bond" evidence="1">
    <location>
        <begin position="119"/>
        <end position="132"/>
    </location>
</feature>
<dbReference type="Proteomes" id="UP000225706">
    <property type="component" value="Unassembled WGS sequence"/>
</dbReference>
<dbReference type="PANTHER" id="PTHR46605:SF2">
    <property type="entry name" value="TNFR-CYS DOMAIN-CONTAINING PROTEIN"/>
    <property type="match status" value="1"/>
</dbReference>
<gene>
    <name evidence="5" type="primary">FAS</name>
    <name evidence="5" type="ORF">AWC38_SpisGene15595</name>
</gene>
<keyword evidence="3" id="KW-1133">Transmembrane helix</keyword>
<dbReference type="InterPro" id="IPR001368">
    <property type="entry name" value="TNFR/NGFR_Cys_rich_reg"/>
</dbReference>
<evidence type="ECO:0000313" key="6">
    <source>
        <dbReference type="Proteomes" id="UP000225706"/>
    </source>
</evidence>
<protein>
    <submittedName>
        <fullName evidence="5">Tumor necrosis factor receptor superfamily member 6</fullName>
    </submittedName>
</protein>
<feature type="compositionally biased region" description="Low complexity" evidence="2">
    <location>
        <begin position="430"/>
        <end position="444"/>
    </location>
</feature>
<feature type="disulfide bond" evidence="1">
    <location>
        <begin position="122"/>
        <end position="140"/>
    </location>
</feature>
<evidence type="ECO:0000259" key="4">
    <source>
        <dbReference type="PROSITE" id="PS50050"/>
    </source>
</evidence>
<dbReference type="EMBL" id="LSMT01000335">
    <property type="protein sequence ID" value="PFX19990.1"/>
    <property type="molecule type" value="Genomic_DNA"/>
</dbReference>
<dbReference type="GO" id="GO:0005886">
    <property type="term" value="C:plasma membrane"/>
    <property type="evidence" value="ECO:0007669"/>
    <property type="project" value="TreeGrafter"/>
</dbReference>
<dbReference type="Gene3D" id="1.10.533.10">
    <property type="entry name" value="Death Domain, Fas"/>
    <property type="match status" value="1"/>
</dbReference>
<dbReference type="InterPro" id="IPR011029">
    <property type="entry name" value="DEATH-like_dom_sf"/>
</dbReference>
<feature type="disulfide bond" evidence="1">
    <location>
        <begin position="101"/>
        <end position="116"/>
    </location>
</feature>
<name>A0A2B4RTW5_STYPI</name>
<keyword evidence="3" id="KW-0472">Membrane</keyword>
<sequence length="620" mass="68960">MGLRALRLAYSRSTYLKSRRSTRSYGTAAKKVIIVAVFFVLTLGRTGADFLCKPDQILLNYTGGKVEYLCLECPACPPGSQPSVPCGDTIKNWTAIHCVPCLLGKEFSDNYDKAPCAACTVCSKGKAVLKNCTRVSNSKCSRCRKGYYHEPFSFDCKPCAECCGDRNDEYAKECERHNHKCKVRPTPCSHTQTTLSKTSTPTGTVPTTQETHLTNIYNKITTEHKEEKGLPFNELRSSLKPTQADDKVPNKKGVSGDATGSEISLVIVLFVFVAVFCLVVLFLIIFKKSVRLRHTLRRSKAMASRDIEGNSSHGRARTESNRSQSRGSESTLFNPATYPQNVPIGFEVPPPSEPALPTLDRSESPLSNCWEPHYPIQSEPFQPETTQVRGSPSSPRIFTESSEKTVCAFPRSGKSTSPPQHRFEEASYPNLSDSSQSDQNASSLNRSCPLTKPGGPESSHADHCDSPHMNVHTTLPLPKSSESTRSSTPVKIRETLKPGVMTLEKLEGKHFEVFDQMCMKLDEKRPGMGEDFERLASCYTDISCEMRNSLKREFHTRDGSPSRALMIHLKAALYPNRPLHELMNNLERIGRKDIVEKLMPYVTQNDDSSPTQGRSPRVNC</sequence>
<evidence type="ECO:0000256" key="2">
    <source>
        <dbReference type="SAM" id="MobiDB-lite"/>
    </source>
</evidence>
<feature type="domain" description="TNFR-Cys" evidence="4">
    <location>
        <begin position="100"/>
        <end position="140"/>
    </location>
</feature>
<feature type="compositionally biased region" description="Polar residues" evidence="2">
    <location>
        <begin position="321"/>
        <end position="340"/>
    </location>
</feature>
<dbReference type="GO" id="GO:0005035">
    <property type="term" value="F:death receptor activity"/>
    <property type="evidence" value="ECO:0007669"/>
    <property type="project" value="TreeGrafter"/>
</dbReference>
<feature type="compositionally biased region" description="Polar residues" evidence="2">
    <location>
        <begin position="379"/>
        <end position="400"/>
    </location>
</feature>
<keyword evidence="5" id="KW-0675">Receptor</keyword>
<keyword evidence="3" id="KW-0812">Transmembrane</keyword>